<keyword evidence="5 10" id="KW-0812">Transmembrane</keyword>
<dbReference type="InterPro" id="IPR037066">
    <property type="entry name" value="Plug_dom_sf"/>
</dbReference>
<gene>
    <name evidence="15" type="ORF">NX782_23415</name>
</gene>
<evidence type="ECO:0000259" key="14">
    <source>
        <dbReference type="Pfam" id="PF07715"/>
    </source>
</evidence>
<evidence type="ECO:0000256" key="7">
    <source>
        <dbReference type="ARBA" id="ARBA00023136"/>
    </source>
</evidence>
<evidence type="ECO:0000256" key="2">
    <source>
        <dbReference type="ARBA" id="ARBA00009810"/>
    </source>
</evidence>
<accession>A0ABT2AD90</accession>
<feature type="domain" description="TonB-dependent receptor plug" evidence="14">
    <location>
        <begin position="69"/>
        <end position="181"/>
    </location>
</feature>
<keyword evidence="8 15" id="KW-0675">Receptor</keyword>
<dbReference type="InterPro" id="IPR012910">
    <property type="entry name" value="Plug_dom"/>
</dbReference>
<comment type="similarity">
    <text evidence="2 10 11">Belongs to the TonB-dependent receptor family.</text>
</comment>
<dbReference type="InterPro" id="IPR039426">
    <property type="entry name" value="TonB-dep_rcpt-like"/>
</dbReference>
<feature type="signal peptide" evidence="12">
    <location>
        <begin position="1"/>
        <end position="30"/>
    </location>
</feature>
<comment type="caution">
    <text evidence="15">The sequence shown here is derived from an EMBL/GenBank/DDBJ whole genome shotgun (WGS) entry which is preliminary data.</text>
</comment>
<evidence type="ECO:0000256" key="9">
    <source>
        <dbReference type="ARBA" id="ARBA00023237"/>
    </source>
</evidence>
<evidence type="ECO:0000256" key="1">
    <source>
        <dbReference type="ARBA" id="ARBA00004571"/>
    </source>
</evidence>
<dbReference type="Gene3D" id="2.170.130.10">
    <property type="entry name" value="TonB-dependent receptor, plug domain"/>
    <property type="match status" value="1"/>
</dbReference>
<reference evidence="15 16" key="1">
    <citation type="submission" date="2022-08" db="EMBL/GenBank/DDBJ databases">
        <title>Reclassification of Massilia species as members of the genera Telluria, Duganella, Pseudoduganella, Mokoshia gen. nov. and Zemynaea gen. nov. using orthogonal and non-orthogonal genome-based approaches.</title>
        <authorList>
            <person name="Bowman J.P."/>
        </authorList>
    </citation>
    <scope>NUCLEOTIDE SEQUENCE [LARGE SCALE GENOMIC DNA]</scope>
    <source>
        <strain evidence="15 16">LMG 28164</strain>
    </source>
</reference>
<evidence type="ECO:0000256" key="10">
    <source>
        <dbReference type="PROSITE-ProRule" id="PRU01360"/>
    </source>
</evidence>
<keyword evidence="4 10" id="KW-1134">Transmembrane beta strand</keyword>
<dbReference type="Pfam" id="PF07715">
    <property type="entry name" value="Plug"/>
    <property type="match status" value="1"/>
</dbReference>
<evidence type="ECO:0000256" key="12">
    <source>
        <dbReference type="SAM" id="SignalP"/>
    </source>
</evidence>
<evidence type="ECO:0000256" key="8">
    <source>
        <dbReference type="ARBA" id="ARBA00023170"/>
    </source>
</evidence>
<organism evidence="15 16">
    <name type="scientific">Massilia norwichensis</name>
    <dbReference type="NCBI Taxonomy" id="1442366"/>
    <lineage>
        <taxon>Bacteria</taxon>
        <taxon>Pseudomonadati</taxon>
        <taxon>Pseudomonadota</taxon>
        <taxon>Betaproteobacteria</taxon>
        <taxon>Burkholderiales</taxon>
        <taxon>Oxalobacteraceae</taxon>
        <taxon>Telluria group</taxon>
        <taxon>Massilia</taxon>
    </lineage>
</organism>
<keyword evidence="9 10" id="KW-0998">Cell outer membrane</keyword>
<dbReference type="InterPro" id="IPR000531">
    <property type="entry name" value="Beta-barrel_TonB"/>
</dbReference>
<feature type="domain" description="TonB-dependent receptor-like beta-barrel" evidence="13">
    <location>
        <begin position="246"/>
        <end position="629"/>
    </location>
</feature>
<evidence type="ECO:0000313" key="15">
    <source>
        <dbReference type="EMBL" id="MCS0592142.1"/>
    </source>
</evidence>
<evidence type="ECO:0000256" key="5">
    <source>
        <dbReference type="ARBA" id="ARBA00022692"/>
    </source>
</evidence>
<name>A0ABT2AD90_9BURK</name>
<dbReference type="RefSeq" id="WP_258847910.1">
    <property type="nucleotide sequence ID" value="NZ_JANUGX010000037.1"/>
</dbReference>
<evidence type="ECO:0000259" key="13">
    <source>
        <dbReference type="Pfam" id="PF00593"/>
    </source>
</evidence>
<dbReference type="InterPro" id="IPR036942">
    <property type="entry name" value="Beta-barrel_TonB_sf"/>
</dbReference>
<feature type="chain" id="PRO_5046153386" evidence="12">
    <location>
        <begin position="31"/>
        <end position="658"/>
    </location>
</feature>
<evidence type="ECO:0000256" key="11">
    <source>
        <dbReference type="RuleBase" id="RU003357"/>
    </source>
</evidence>
<dbReference type="Gene3D" id="2.40.170.20">
    <property type="entry name" value="TonB-dependent receptor, beta-barrel domain"/>
    <property type="match status" value="1"/>
</dbReference>
<dbReference type="PROSITE" id="PS51257">
    <property type="entry name" value="PROKAR_LIPOPROTEIN"/>
    <property type="match status" value="1"/>
</dbReference>
<proteinExistence type="inferred from homology"/>
<dbReference type="PANTHER" id="PTHR30069:SF39">
    <property type="entry name" value="BLL6183 PROTEIN"/>
    <property type="match status" value="1"/>
</dbReference>
<dbReference type="PANTHER" id="PTHR30069">
    <property type="entry name" value="TONB-DEPENDENT OUTER MEMBRANE RECEPTOR"/>
    <property type="match status" value="1"/>
</dbReference>
<dbReference type="Proteomes" id="UP001205560">
    <property type="component" value="Unassembled WGS sequence"/>
</dbReference>
<protein>
    <submittedName>
        <fullName evidence="15">TonB-dependent receptor</fullName>
    </submittedName>
</protein>
<evidence type="ECO:0000313" key="16">
    <source>
        <dbReference type="Proteomes" id="UP001205560"/>
    </source>
</evidence>
<keyword evidence="16" id="KW-1185">Reference proteome</keyword>
<comment type="subcellular location">
    <subcellularLocation>
        <location evidence="1 10">Cell outer membrane</location>
        <topology evidence="1 10">Multi-pass membrane protein</topology>
    </subcellularLocation>
</comment>
<keyword evidence="6 11" id="KW-0798">TonB box</keyword>
<evidence type="ECO:0000256" key="3">
    <source>
        <dbReference type="ARBA" id="ARBA00022448"/>
    </source>
</evidence>
<evidence type="ECO:0000256" key="6">
    <source>
        <dbReference type="ARBA" id="ARBA00023077"/>
    </source>
</evidence>
<dbReference type="PROSITE" id="PS52016">
    <property type="entry name" value="TONB_DEPENDENT_REC_3"/>
    <property type="match status" value="1"/>
</dbReference>
<dbReference type="Pfam" id="PF00593">
    <property type="entry name" value="TonB_dep_Rec_b-barrel"/>
    <property type="match status" value="1"/>
</dbReference>
<keyword evidence="3 10" id="KW-0813">Transport</keyword>
<keyword evidence="7 10" id="KW-0472">Membrane</keyword>
<evidence type="ECO:0000256" key="4">
    <source>
        <dbReference type="ARBA" id="ARBA00022452"/>
    </source>
</evidence>
<dbReference type="SUPFAM" id="SSF56935">
    <property type="entry name" value="Porins"/>
    <property type="match status" value="1"/>
</dbReference>
<keyword evidence="12" id="KW-0732">Signal</keyword>
<dbReference type="EMBL" id="JANUGX010000037">
    <property type="protein sequence ID" value="MCS0592142.1"/>
    <property type="molecule type" value="Genomic_DNA"/>
</dbReference>
<sequence>MLRSSAPDRVPFLPRLLLMLGMATASCAVAGERADSKRSDERQTEFADLSIEELANIDVTSVSKRHERLQDAPASVFVITADDIRRAGSRSLPEALRLAPNLQVARANNTGYYISARGMNGTSNSPANKLLVMIDGRSVYSPLFSGVFWDEPDVMLEDVERIEVISGPGGTLWGVNAVSGVINITTRHAADTQGDLLVLRGDSDGAQAAFRHGAGGADHSWRVYGKVFGIGRSELRTGQAIDDAWDQGQIGFRSDWERGNDRFSVNGNAWRGHQGQPAPGAIAAPGASAGIDDIHTRGVNLSGRWERALEGGGSFSAQAYYDYRYRQVPPTLTDAVDIADIQLQHSLPTIGAHSIVWGGEYRYNWDHVTNSRFVAFLPAKDRQTWASLFAQDEIALRDNLRLTAGARYERNPYTGAEFLPTLRLSWRVSPAHSLWSAWSRTVRAPSRLDVDAYIPGVPPFLLAGGPRVRAEVARVFELGYRGQVGQDLSYSVTLYRNLYDHLRTQDLSSQGTIEFGNQMNGRAHGIEAWASYQMSDAWRLSAGATALRERFSLKPGSRDAGSVATTGADPAYTAQLRSNYAFDSTRELELAVRRVGATGRPAVPGYTAVDLRFGWRFAPGMALSVIGANLNGGHGEYGAEQVRAEVPRTLGIKLVWQR</sequence>